<proteinExistence type="predicted"/>
<name>A0A6M4MAN5_9ALTE</name>
<accession>A0A6M4MAN5</accession>
<sequence>MDHAGSVCQMQITISETSPPSLPAGRLCLFLDTRKQKCWDSMPKHSTFKISLKQDTWLYIKTGRDDVLFSQQLFVKSEKSRVRQRVRSPWSLF</sequence>
<keyword evidence="2" id="KW-1185">Reference proteome</keyword>
<evidence type="ECO:0000313" key="1">
    <source>
        <dbReference type="EMBL" id="QJR80233.1"/>
    </source>
</evidence>
<dbReference type="Pfam" id="PF11456">
    <property type="entry name" value="DUF3019"/>
    <property type="match status" value="1"/>
</dbReference>
<gene>
    <name evidence="1" type="ORF">CA267_005310</name>
</gene>
<dbReference type="Proteomes" id="UP000219285">
    <property type="component" value="Chromosome"/>
</dbReference>
<dbReference type="AlphaFoldDB" id="A0A6M4MAN5"/>
<dbReference type="EMBL" id="CP052766">
    <property type="protein sequence ID" value="QJR80233.1"/>
    <property type="molecule type" value="Genomic_DNA"/>
</dbReference>
<evidence type="ECO:0000313" key="2">
    <source>
        <dbReference type="Proteomes" id="UP000219285"/>
    </source>
</evidence>
<reference evidence="2" key="1">
    <citation type="submission" date="2014-12" db="EMBL/GenBank/DDBJ databases">
        <title>Complete genome sequence of a multi-drug resistant Klebsiella pneumoniae.</title>
        <authorList>
            <person name="Hua X."/>
            <person name="Chen Q."/>
            <person name="Li X."/>
            <person name="Feng Y."/>
            <person name="Ruan Z."/>
            <person name="Yu Y."/>
        </authorList>
    </citation>
    <scope>NUCLEOTIDE SEQUENCE [LARGE SCALE GENOMIC DNA]</scope>
    <source>
        <strain evidence="2">5.12</strain>
    </source>
</reference>
<dbReference type="KEGG" id="apel:CA267_005310"/>
<organism evidence="1 2">
    <name type="scientific">Alteromonas pelagimontana</name>
    <dbReference type="NCBI Taxonomy" id="1858656"/>
    <lineage>
        <taxon>Bacteria</taxon>
        <taxon>Pseudomonadati</taxon>
        <taxon>Pseudomonadota</taxon>
        <taxon>Gammaproteobacteria</taxon>
        <taxon>Alteromonadales</taxon>
        <taxon>Alteromonadaceae</taxon>
        <taxon>Alteromonas/Salinimonas group</taxon>
        <taxon>Alteromonas</taxon>
    </lineage>
</organism>
<protein>
    <submittedName>
        <fullName evidence="1">DUF3019 domain-containing protein</fullName>
    </submittedName>
</protein>
<reference evidence="1 2" key="2">
    <citation type="submission" date="2020-04" db="EMBL/GenBank/DDBJ databases">
        <title>Complete genome sequence of Alteromonas pelagimontana 5.12T.</title>
        <authorList>
            <person name="Sinha R.K."/>
            <person name="Krishnan K.P."/>
            <person name="Kurian J.P."/>
        </authorList>
    </citation>
    <scope>NUCLEOTIDE SEQUENCE [LARGE SCALE GENOMIC DNA]</scope>
    <source>
        <strain evidence="1 2">5.12</strain>
    </source>
</reference>
<dbReference type="InterPro" id="IPR021559">
    <property type="entry name" value="DUF3019"/>
</dbReference>